<dbReference type="InterPro" id="IPR037365">
    <property type="entry name" value="Slowmo/Ups"/>
</dbReference>
<reference evidence="2 3" key="1">
    <citation type="submission" date="2017-01" db="EMBL/GenBank/DDBJ databases">
        <title>The recent genome duplication of the halophilic yeast Hortaea werneckii: insights from long-read sequencing.</title>
        <authorList>
            <person name="Sinha S."/>
            <person name="Flibotte S."/>
            <person name="Neira M."/>
            <person name="Lenassi M."/>
            <person name="Gostincar C."/>
            <person name="Stajich J.E."/>
            <person name="Nislow C.E."/>
        </authorList>
    </citation>
    <scope>NUCLEOTIDE SEQUENCE [LARGE SCALE GENOMIC DNA]</scope>
    <source>
        <strain evidence="2 3">EXF-2000</strain>
    </source>
</reference>
<feature type="domain" description="PRELI/MSF1" evidence="1">
    <location>
        <begin position="1"/>
        <end position="177"/>
    </location>
</feature>
<protein>
    <recommendedName>
        <fullName evidence="1">PRELI/MSF1 domain-containing protein</fullName>
    </recommendedName>
</protein>
<dbReference type="GO" id="GO:0005758">
    <property type="term" value="C:mitochondrial intermembrane space"/>
    <property type="evidence" value="ECO:0007669"/>
    <property type="project" value="InterPro"/>
</dbReference>
<dbReference type="Proteomes" id="UP000194280">
    <property type="component" value="Unassembled WGS sequence"/>
</dbReference>
<dbReference type="InParanoid" id="A0A1Z5SQL9"/>
<dbReference type="PROSITE" id="PS50904">
    <property type="entry name" value="PRELI_MSF1"/>
    <property type="match status" value="1"/>
</dbReference>
<keyword evidence="3" id="KW-1185">Reference proteome</keyword>
<proteinExistence type="predicted"/>
<dbReference type="OrthoDB" id="407630at2759"/>
<dbReference type="InterPro" id="IPR006797">
    <property type="entry name" value="PRELI/MSF1_dom"/>
</dbReference>
<gene>
    <name evidence="2" type="ORF">BTJ68_14270</name>
</gene>
<dbReference type="PANTHER" id="PTHR11158">
    <property type="entry name" value="MSF1/PX19 RELATED"/>
    <property type="match status" value="1"/>
</dbReference>
<evidence type="ECO:0000313" key="3">
    <source>
        <dbReference type="Proteomes" id="UP000194280"/>
    </source>
</evidence>
<evidence type="ECO:0000313" key="2">
    <source>
        <dbReference type="EMBL" id="OTA23132.1"/>
    </source>
</evidence>
<sequence>MRIFSSSHEFAYSWDEVSTANWRKYCPWNDKSTHVIAVDVLARDLDPRTNILRTERLITCKQAAPKWVQGFLGSSDVSHVFEVSYVDPGAKKVTMCSQNMTWSDLISVHEKVVYRPSRQAQSSTIFEQSAKIVALCGGWQKIKNGIEEFSVERFRQNAVKGREGFERVLAISREAFAEQREQARKEKMAA</sequence>
<evidence type="ECO:0000259" key="1">
    <source>
        <dbReference type="PROSITE" id="PS50904"/>
    </source>
</evidence>
<comment type="caution">
    <text evidence="2">The sequence shown here is derived from an EMBL/GenBank/DDBJ whole genome shotgun (WGS) entry which is preliminary data.</text>
</comment>
<organism evidence="2 3">
    <name type="scientific">Hortaea werneckii EXF-2000</name>
    <dbReference type="NCBI Taxonomy" id="1157616"/>
    <lineage>
        <taxon>Eukaryota</taxon>
        <taxon>Fungi</taxon>
        <taxon>Dikarya</taxon>
        <taxon>Ascomycota</taxon>
        <taxon>Pezizomycotina</taxon>
        <taxon>Dothideomycetes</taxon>
        <taxon>Dothideomycetidae</taxon>
        <taxon>Mycosphaerellales</taxon>
        <taxon>Teratosphaeriaceae</taxon>
        <taxon>Hortaea</taxon>
    </lineage>
</organism>
<dbReference type="STRING" id="1157616.A0A1Z5SQL9"/>
<dbReference type="Pfam" id="PF04707">
    <property type="entry name" value="PRELI"/>
    <property type="match status" value="1"/>
</dbReference>
<dbReference type="AlphaFoldDB" id="A0A1Z5SQL9"/>
<name>A0A1Z5SQL9_HORWE</name>
<dbReference type="VEuPathDB" id="FungiDB:BTJ68_14270"/>
<accession>A0A1Z5SQL9</accession>
<dbReference type="FunCoup" id="A0A1Z5SQL9">
    <property type="interactions" value="1940"/>
</dbReference>
<dbReference type="EMBL" id="MUNK01000318">
    <property type="protein sequence ID" value="OTA23132.1"/>
    <property type="molecule type" value="Genomic_DNA"/>
</dbReference>